<organism evidence="1 2">
    <name type="scientific">Prorocentrum cordatum</name>
    <dbReference type="NCBI Taxonomy" id="2364126"/>
    <lineage>
        <taxon>Eukaryota</taxon>
        <taxon>Sar</taxon>
        <taxon>Alveolata</taxon>
        <taxon>Dinophyceae</taxon>
        <taxon>Prorocentrales</taxon>
        <taxon>Prorocentraceae</taxon>
        <taxon>Prorocentrum</taxon>
    </lineage>
</organism>
<proteinExistence type="predicted"/>
<sequence>MILLSTAWWQSAAQAQRIHECQLEQNPPETPAPCVVLWRLYKAPQGTRGSHTSAPSPLLGRLAAAALEVRGTLVTILRVVGWKRSGGQRRAEREACQMGPRWVRGRRGIGDVGDAPALSAISVHCGLAAPPVGGLAQCRPAPWQGGASSSAQGLLRVLPARFRRARLIRAGAGQG</sequence>
<dbReference type="EMBL" id="CAUYUJ010019826">
    <property type="protein sequence ID" value="CAK0893912.1"/>
    <property type="molecule type" value="Genomic_DNA"/>
</dbReference>
<dbReference type="Proteomes" id="UP001189429">
    <property type="component" value="Unassembled WGS sequence"/>
</dbReference>
<reference evidence="1" key="1">
    <citation type="submission" date="2023-10" db="EMBL/GenBank/DDBJ databases">
        <authorList>
            <person name="Chen Y."/>
            <person name="Shah S."/>
            <person name="Dougan E. K."/>
            <person name="Thang M."/>
            <person name="Chan C."/>
        </authorList>
    </citation>
    <scope>NUCLEOTIDE SEQUENCE [LARGE SCALE GENOMIC DNA]</scope>
</reference>
<evidence type="ECO:0000313" key="2">
    <source>
        <dbReference type="Proteomes" id="UP001189429"/>
    </source>
</evidence>
<comment type="caution">
    <text evidence="1">The sequence shown here is derived from an EMBL/GenBank/DDBJ whole genome shotgun (WGS) entry which is preliminary data.</text>
</comment>
<evidence type="ECO:0000313" key="1">
    <source>
        <dbReference type="EMBL" id="CAK0893912.1"/>
    </source>
</evidence>
<accession>A0ABN9X3S5</accession>
<protein>
    <submittedName>
        <fullName evidence="1">Uncharacterized protein</fullName>
    </submittedName>
</protein>
<keyword evidence="2" id="KW-1185">Reference proteome</keyword>
<gene>
    <name evidence="1" type="ORF">PCOR1329_LOCUS73119</name>
</gene>
<name>A0ABN9X3S5_9DINO</name>